<keyword evidence="2" id="KW-1185">Reference proteome</keyword>
<gene>
    <name evidence="1" type="ORF">Goshw_026374</name>
</gene>
<protein>
    <submittedName>
        <fullName evidence="1">Uncharacterized protein</fullName>
    </submittedName>
</protein>
<dbReference type="EMBL" id="JABFAF010275682">
    <property type="protein sequence ID" value="MBA0879567.1"/>
    <property type="molecule type" value="Genomic_DNA"/>
</dbReference>
<dbReference type="AlphaFoldDB" id="A0A7J9N8W1"/>
<accession>A0A7J9N8W1</accession>
<evidence type="ECO:0000313" key="2">
    <source>
        <dbReference type="Proteomes" id="UP000593576"/>
    </source>
</evidence>
<sequence>MATTMALITRIEELKVELALCRAAVGKGVANIALNYEDA</sequence>
<name>A0A7J9N8W1_GOSSC</name>
<evidence type="ECO:0000313" key="1">
    <source>
        <dbReference type="EMBL" id="MBA0879567.1"/>
    </source>
</evidence>
<proteinExistence type="predicted"/>
<organism evidence="1 2">
    <name type="scientific">Gossypium schwendimanii</name>
    <name type="common">Cotton</name>
    <dbReference type="NCBI Taxonomy" id="34291"/>
    <lineage>
        <taxon>Eukaryota</taxon>
        <taxon>Viridiplantae</taxon>
        <taxon>Streptophyta</taxon>
        <taxon>Embryophyta</taxon>
        <taxon>Tracheophyta</taxon>
        <taxon>Spermatophyta</taxon>
        <taxon>Magnoliopsida</taxon>
        <taxon>eudicotyledons</taxon>
        <taxon>Gunneridae</taxon>
        <taxon>Pentapetalae</taxon>
        <taxon>rosids</taxon>
        <taxon>malvids</taxon>
        <taxon>Malvales</taxon>
        <taxon>Malvaceae</taxon>
        <taxon>Malvoideae</taxon>
        <taxon>Gossypium</taxon>
    </lineage>
</organism>
<dbReference type="Proteomes" id="UP000593576">
    <property type="component" value="Unassembled WGS sequence"/>
</dbReference>
<comment type="caution">
    <text evidence="1">The sequence shown here is derived from an EMBL/GenBank/DDBJ whole genome shotgun (WGS) entry which is preliminary data.</text>
</comment>
<dbReference type="OrthoDB" id="10405900at2759"/>
<reference evidence="1 2" key="1">
    <citation type="journal article" date="2019" name="Genome Biol. Evol.">
        <title>Insights into the evolution of the New World diploid cottons (Gossypium, subgenus Houzingenia) based on genome sequencing.</title>
        <authorList>
            <person name="Grover C.E."/>
            <person name="Arick M.A. 2nd"/>
            <person name="Thrash A."/>
            <person name="Conover J.L."/>
            <person name="Sanders W.S."/>
            <person name="Peterson D.G."/>
            <person name="Frelichowski J.E."/>
            <person name="Scheffler J.A."/>
            <person name="Scheffler B.E."/>
            <person name="Wendel J.F."/>
        </authorList>
    </citation>
    <scope>NUCLEOTIDE SEQUENCE [LARGE SCALE GENOMIC DNA]</scope>
    <source>
        <strain evidence="1">1</strain>
        <tissue evidence="1">Leaf</tissue>
    </source>
</reference>